<dbReference type="InterPro" id="IPR038355">
    <property type="entry name" value="TNFAIP8_sf"/>
</dbReference>
<dbReference type="Pfam" id="PF05527">
    <property type="entry name" value="TNFAIP8"/>
    <property type="match status" value="1"/>
</dbReference>
<name>A0A177AZX0_9BILA</name>
<accession>A0A177AZX0</accession>
<dbReference type="EMBL" id="LWCA01000629">
    <property type="protein sequence ID" value="OAF67568.1"/>
    <property type="molecule type" value="Genomic_DNA"/>
</dbReference>
<proteinExistence type="predicted"/>
<protein>
    <recommendedName>
        <fullName evidence="3">Tumor necrosis factor alpha-induced protein 8</fullName>
    </recommendedName>
</protein>
<dbReference type="PANTHER" id="PTHR12757:SF1">
    <property type="entry name" value="PROTEIN SALIVARY GLANDS MARRED"/>
    <property type="match status" value="1"/>
</dbReference>
<evidence type="ECO:0000313" key="1">
    <source>
        <dbReference type="EMBL" id="OAF67568.1"/>
    </source>
</evidence>
<dbReference type="GO" id="GO:0005737">
    <property type="term" value="C:cytoplasm"/>
    <property type="evidence" value="ECO:0007669"/>
    <property type="project" value="TreeGrafter"/>
</dbReference>
<dbReference type="Gene3D" id="1.20.1440.160">
    <property type="entry name" value="Tumor necrosis factor alpha-induced protein 8-like"/>
    <property type="match status" value="1"/>
</dbReference>
<dbReference type="PANTHER" id="PTHR12757">
    <property type="entry name" value="TUMOR NECROSIS FACTOR INDUCED PROTEIN"/>
    <property type="match status" value="1"/>
</dbReference>
<organism evidence="1 2">
    <name type="scientific">Intoshia linei</name>
    <dbReference type="NCBI Taxonomy" id="1819745"/>
    <lineage>
        <taxon>Eukaryota</taxon>
        <taxon>Metazoa</taxon>
        <taxon>Spiralia</taxon>
        <taxon>Lophotrochozoa</taxon>
        <taxon>Mesozoa</taxon>
        <taxon>Orthonectida</taxon>
        <taxon>Rhopaluridae</taxon>
        <taxon>Intoshia</taxon>
    </lineage>
</organism>
<comment type="caution">
    <text evidence="1">The sequence shown here is derived from an EMBL/GenBank/DDBJ whole genome shotgun (WGS) entry which is preliminary data.</text>
</comment>
<evidence type="ECO:0008006" key="3">
    <source>
        <dbReference type="Google" id="ProtNLM"/>
    </source>
</evidence>
<dbReference type="InterPro" id="IPR008477">
    <property type="entry name" value="TNFAIP8-like"/>
</dbReference>
<evidence type="ECO:0000313" key="2">
    <source>
        <dbReference type="Proteomes" id="UP000078046"/>
    </source>
</evidence>
<dbReference type="GO" id="GO:0042981">
    <property type="term" value="P:regulation of apoptotic process"/>
    <property type="evidence" value="ECO:0007669"/>
    <property type="project" value="InterPro"/>
</dbReference>
<gene>
    <name evidence="1" type="ORF">A3Q56_04715</name>
</gene>
<dbReference type="OrthoDB" id="10055976at2759"/>
<reference evidence="1 2" key="1">
    <citation type="submission" date="2016-04" db="EMBL/GenBank/DDBJ databases">
        <title>The genome of Intoshia linei affirms orthonectids as highly simplified spiralians.</title>
        <authorList>
            <person name="Mikhailov K.V."/>
            <person name="Slusarev G.S."/>
            <person name="Nikitin M.A."/>
            <person name="Logacheva M.D."/>
            <person name="Penin A."/>
            <person name="Aleoshin V."/>
            <person name="Panchin Y.V."/>
        </authorList>
    </citation>
    <scope>NUCLEOTIDE SEQUENCE [LARGE SCALE GENOMIC DNA]</scope>
    <source>
        <strain evidence="1">Intl2013</strain>
        <tissue evidence="1">Whole animal</tissue>
    </source>
</reference>
<keyword evidence="2" id="KW-1185">Reference proteome</keyword>
<sequence>MSENFDIKSTIFKLEKKILTSMATKSIITALSSETETKFLKSLYGLIKMDTSKKRAEKLIRNIIKISLKYTLIVRNGGSNVNKFNTQELENIEMLQDRFNRLILTLLTYSSIPYTYDERYLIKELKDTENVLLFIIERHVTKKTISRIQDTFNYFTSSQFFYKLYRTTDKEIQEDVKYQNYVNKLVDSMNHMMDS</sequence>
<dbReference type="Proteomes" id="UP000078046">
    <property type="component" value="Unassembled WGS sequence"/>
</dbReference>
<dbReference type="AlphaFoldDB" id="A0A177AZX0"/>